<dbReference type="InterPro" id="IPR012341">
    <property type="entry name" value="6hp_glycosidase-like_sf"/>
</dbReference>
<accession>A0A6L2P1B2</accession>
<dbReference type="InterPro" id="IPR033126">
    <property type="entry name" value="Glyco_hydro_9_Asp/Glu_AS"/>
</dbReference>
<feature type="domain" description="Glycoside hydrolase family 9" evidence="11">
    <location>
        <begin position="80"/>
        <end position="457"/>
    </location>
</feature>
<comment type="similarity">
    <text evidence="2 8 9">Belongs to the glycosyl hydrolase 9 (cellulase E) family.</text>
</comment>
<keyword evidence="10" id="KW-0472">Membrane</keyword>
<feature type="active site" evidence="8">
    <location>
        <position position="470"/>
    </location>
</feature>
<dbReference type="InterPro" id="IPR008928">
    <property type="entry name" value="6-hairpin_glycosidase_sf"/>
</dbReference>
<dbReference type="InterPro" id="IPR001701">
    <property type="entry name" value="Glyco_hydro_9"/>
</dbReference>
<gene>
    <name evidence="12" type="ORF">Tci_062612</name>
</gene>
<keyword evidence="10" id="KW-1133">Transmembrane helix</keyword>
<evidence type="ECO:0000256" key="1">
    <source>
        <dbReference type="ARBA" id="ARBA00000966"/>
    </source>
</evidence>
<proteinExistence type="inferred from homology"/>
<name>A0A6L2P1B2_TANCI</name>
<organism evidence="12">
    <name type="scientific">Tanacetum cinerariifolium</name>
    <name type="common">Dalmatian daisy</name>
    <name type="synonym">Chrysanthemum cinerariifolium</name>
    <dbReference type="NCBI Taxonomy" id="118510"/>
    <lineage>
        <taxon>Eukaryota</taxon>
        <taxon>Viridiplantae</taxon>
        <taxon>Streptophyta</taxon>
        <taxon>Embryophyta</taxon>
        <taxon>Tracheophyta</taxon>
        <taxon>Spermatophyta</taxon>
        <taxon>Magnoliopsida</taxon>
        <taxon>eudicotyledons</taxon>
        <taxon>Gunneridae</taxon>
        <taxon>Pentapetalae</taxon>
        <taxon>asterids</taxon>
        <taxon>campanulids</taxon>
        <taxon>Asterales</taxon>
        <taxon>Asteraceae</taxon>
        <taxon>Asteroideae</taxon>
        <taxon>Anthemideae</taxon>
        <taxon>Anthemidinae</taxon>
        <taxon>Tanacetum</taxon>
    </lineage>
</organism>
<feature type="transmembrane region" description="Helical" evidence="10">
    <location>
        <begin position="36"/>
        <end position="56"/>
    </location>
</feature>
<evidence type="ECO:0000256" key="6">
    <source>
        <dbReference type="ARBA" id="ARBA00023295"/>
    </source>
</evidence>
<evidence type="ECO:0000256" key="8">
    <source>
        <dbReference type="PROSITE-ProRule" id="PRU10060"/>
    </source>
</evidence>
<dbReference type="PANTHER" id="PTHR22298">
    <property type="entry name" value="ENDO-1,4-BETA-GLUCANASE"/>
    <property type="match status" value="1"/>
</dbReference>
<evidence type="ECO:0000313" key="12">
    <source>
        <dbReference type="EMBL" id="GEU90634.1"/>
    </source>
</evidence>
<comment type="caution">
    <text evidence="12">The sequence shown here is derived from an EMBL/GenBank/DDBJ whole genome shotgun (WGS) entry which is preliminary data.</text>
</comment>
<keyword evidence="5 8" id="KW-0119">Carbohydrate metabolism</keyword>
<sequence length="533" mass="59904">MDNASEQNANNASTNDTRSVDLRCVVISKKALKWTLVAFVIGIFMIGVTVTLVILLPKHKSRSPAHNQDTESGSPQHDQYTEALHKALLFFHAQKSGKLPEDNGITWRGDSGLEDGSDVTDVKGRLVGGYYDAGDNTKFHFPMSFAMTMLSWRVLEYGHKYKSINEYDHTRELIKWGTDYLLRTFNSSASIIDHIYGQVGGSLSGETTPDDHYCWERPEDMDYERITQIITSGPDLAGEMAAALASASIVFKDDTKYSQTLLKGAATVWTFAQDRGRNRTYSRDNVFIEPYYNSSGYYDEYMWGSAWMYYATGNSSYLLIATNEEISRNAEVFAEKPSQRVLSWDNKLPAAMLLLTRIRLYLNPGYPYEGMLAIYHKATSLTMCSYLKQYQIFRRTGGGLIELNEGRPQNLQYVVNAAFLASVYADYLDGSNLTGWYCGTTFIPLKTIRDFASSQFDLFKDMRSNYNYTEPTLAGNAGLVAALVSLTATTGDGVDKNSIFSRIPSLYLKSPPPPAPWKPLKVKRICSINTHRK</sequence>
<dbReference type="Pfam" id="PF00759">
    <property type="entry name" value="Glyco_hydro_9"/>
    <property type="match status" value="1"/>
</dbReference>
<dbReference type="Gene3D" id="1.50.10.10">
    <property type="match status" value="2"/>
</dbReference>
<evidence type="ECO:0000256" key="3">
    <source>
        <dbReference type="ARBA" id="ARBA00022801"/>
    </source>
</evidence>
<protein>
    <recommendedName>
        <fullName evidence="9">Endoglucanase</fullName>
        <ecNumber evidence="9">3.2.1.4</ecNumber>
    </recommendedName>
</protein>
<feature type="active site" evidence="8">
    <location>
        <position position="461"/>
    </location>
</feature>
<keyword evidence="6 8" id="KW-0326">Glycosidase</keyword>
<evidence type="ECO:0000256" key="9">
    <source>
        <dbReference type="RuleBase" id="RU361166"/>
    </source>
</evidence>
<comment type="catalytic activity">
    <reaction evidence="1 9">
        <text>Endohydrolysis of (1-&gt;4)-beta-D-glucosidic linkages in cellulose, lichenin and cereal beta-D-glucans.</text>
        <dbReference type="EC" id="3.2.1.4"/>
    </reaction>
</comment>
<dbReference type="SUPFAM" id="SSF48208">
    <property type="entry name" value="Six-hairpin glycosidases"/>
    <property type="match status" value="1"/>
</dbReference>
<keyword evidence="3 8" id="KW-0378">Hydrolase</keyword>
<evidence type="ECO:0000256" key="5">
    <source>
        <dbReference type="ARBA" id="ARBA00023277"/>
    </source>
</evidence>
<evidence type="ECO:0000259" key="11">
    <source>
        <dbReference type="Pfam" id="PF00759"/>
    </source>
</evidence>
<dbReference type="EC" id="3.2.1.4" evidence="9"/>
<dbReference type="GO" id="GO:0030245">
    <property type="term" value="P:cellulose catabolic process"/>
    <property type="evidence" value="ECO:0007669"/>
    <property type="project" value="UniProtKB-KW"/>
</dbReference>
<keyword evidence="4 9" id="KW-0136">Cellulose degradation</keyword>
<dbReference type="GO" id="GO:0008810">
    <property type="term" value="F:cellulase activity"/>
    <property type="evidence" value="ECO:0007669"/>
    <property type="project" value="UniProtKB-EC"/>
</dbReference>
<evidence type="ECO:0000256" key="7">
    <source>
        <dbReference type="ARBA" id="ARBA00023326"/>
    </source>
</evidence>
<evidence type="ECO:0000256" key="4">
    <source>
        <dbReference type="ARBA" id="ARBA00023001"/>
    </source>
</evidence>
<dbReference type="AlphaFoldDB" id="A0A6L2P1B2"/>
<keyword evidence="7 8" id="KW-0624">Polysaccharide degradation</keyword>
<dbReference type="PROSITE" id="PS00698">
    <property type="entry name" value="GH9_3"/>
    <property type="match status" value="1"/>
</dbReference>
<reference evidence="12" key="1">
    <citation type="journal article" date="2019" name="Sci. Rep.">
        <title>Draft genome of Tanacetum cinerariifolium, the natural source of mosquito coil.</title>
        <authorList>
            <person name="Yamashiro T."/>
            <person name="Shiraishi A."/>
            <person name="Satake H."/>
            <person name="Nakayama K."/>
        </authorList>
    </citation>
    <scope>NUCLEOTIDE SEQUENCE</scope>
</reference>
<evidence type="ECO:0000256" key="10">
    <source>
        <dbReference type="SAM" id="Phobius"/>
    </source>
</evidence>
<keyword evidence="10" id="KW-0812">Transmembrane</keyword>
<evidence type="ECO:0000256" key="2">
    <source>
        <dbReference type="ARBA" id="ARBA00007072"/>
    </source>
</evidence>
<dbReference type="EMBL" id="BKCJ010010229">
    <property type="protein sequence ID" value="GEU90634.1"/>
    <property type="molecule type" value="Genomic_DNA"/>
</dbReference>